<evidence type="ECO:0000313" key="3">
    <source>
        <dbReference type="EMBL" id="OQR94052.1"/>
    </source>
</evidence>
<dbReference type="Proteomes" id="UP000243579">
    <property type="component" value="Unassembled WGS sequence"/>
</dbReference>
<dbReference type="PANTHER" id="PTHR37067:SF3">
    <property type="entry name" value="PX DOMAIN-CONTAINING PROTEIN"/>
    <property type="match status" value="1"/>
</dbReference>
<evidence type="ECO:0000259" key="2">
    <source>
        <dbReference type="Pfam" id="PF02627"/>
    </source>
</evidence>
<dbReference type="EMBL" id="JNBR01000379">
    <property type="protein sequence ID" value="OQR94052.1"/>
    <property type="molecule type" value="Genomic_DNA"/>
</dbReference>
<name>A0A1V9Z805_ACHHY</name>
<dbReference type="PANTHER" id="PTHR37067">
    <property type="entry name" value="PX DOMAIN-CONTAINING PROTEIN"/>
    <property type="match status" value="1"/>
</dbReference>
<dbReference type="InterPro" id="IPR003779">
    <property type="entry name" value="CMD-like"/>
</dbReference>
<accession>A0A1V9Z805</accession>
<feature type="domain" description="Carboxymuconolactone decarboxylase-like" evidence="2">
    <location>
        <begin position="164"/>
        <end position="242"/>
    </location>
</feature>
<organism evidence="3 4">
    <name type="scientific">Achlya hypogyna</name>
    <name type="common">Oomycete</name>
    <name type="synonym">Protoachlya hypogyna</name>
    <dbReference type="NCBI Taxonomy" id="1202772"/>
    <lineage>
        <taxon>Eukaryota</taxon>
        <taxon>Sar</taxon>
        <taxon>Stramenopiles</taxon>
        <taxon>Oomycota</taxon>
        <taxon>Saprolegniomycetes</taxon>
        <taxon>Saprolegniales</taxon>
        <taxon>Achlyaceae</taxon>
        <taxon>Achlya</taxon>
    </lineage>
</organism>
<dbReference type="STRING" id="1202772.A0A1V9Z805"/>
<evidence type="ECO:0000313" key="4">
    <source>
        <dbReference type="Proteomes" id="UP000243579"/>
    </source>
</evidence>
<gene>
    <name evidence="3" type="ORF">ACHHYP_01900</name>
</gene>
<comment type="caution">
    <text evidence="3">The sequence shown here is derived from an EMBL/GenBank/DDBJ whole genome shotgun (WGS) entry which is preliminary data.</text>
</comment>
<keyword evidence="4" id="KW-1185">Reference proteome</keyword>
<dbReference type="OrthoDB" id="104509at2759"/>
<dbReference type="SUPFAM" id="SSF69118">
    <property type="entry name" value="AhpD-like"/>
    <property type="match status" value="1"/>
</dbReference>
<dbReference type="Gene3D" id="1.20.1290.10">
    <property type="entry name" value="AhpD-like"/>
    <property type="match status" value="1"/>
</dbReference>
<reference evidence="3 4" key="1">
    <citation type="journal article" date="2014" name="Genome Biol. Evol.">
        <title>The secreted proteins of Achlya hypogyna and Thraustotheca clavata identify the ancestral oomycete secretome and reveal gene acquisitions by horizontal gene transfer.</title>
        <authorList>
            <person name="Misner I."/>
            <person name="Blouin N."/>
            <person name="Leonard G."/>
            <person name="Richards T.A."/>
            <person name="Lane C.E."/>
        </authorList>
    </citation>
    <scope>NUCLEOTIDE SEQUENCE [LARGE SCALE GENOMIC DNA]</scope>
    <source>
        <strain evidence="3 4">ATCC 48635</strain>
    </source>
</reference>
<protein>
    <recommendedName>
        <fullName evidence="2">Carboxymuconolactone decarboxylase-like domain-containing protein</fullName>
    </recommendedName>
</protein>
<dbReference type="AlphaFoldDB" id="A0A1V9Z805"/>
<proteinExistence type="predicted"/>
<dbReference type="InterPro" id="IPR029032">
    <property type="entry name" value="AhpD-like"/>
</dbReference>
<feature type="region of interest" description="Disordered" evidence="1">
    <location>
        <begin position="1"/>
        <end position="22"/>
    </location>
</feature>
<dbReference type="GO" id="GO:0051920">
    <property type="term" value="F:peroxiredoxin activity"/>
    <property type="evidence" value="ECO:0007669"/>
    <property type="project" value="InterPro"/>
</dbReference>
<dbReference type="Pfam" id="PF02627">
    <property type="entry name" value="CMD"/>
    <property type="match status" value="1"/>
</dbReference>
<evidence type="ECO:0000256" key="1">
    <source>
        <dbReference type="SAM" id="MobiDB-lite"/>
    </source>
</evidence>
<sequence>MATLFVEPETAPAEEVDKKSKRKAQFRSEHALQFGVRPMSEPPVLKVQCLFCVHFGREILEPEKRLREATKNIKYWRPPYRAELYHKHHQRQHLTLYTVYERLAHREKIAFFLPENVHRLRQTTATPGAKAGLLKQVQQGLSASPSSWKQLFDVPVPRHLHALADTYSNQIVATTPLDPRCQALCTLAMLLGQPHINASMLEMQVMTALAGNVSRLDIVQVIVTSAPIVGVPTMLAALEIAHRVFTASESDESEEDEEVASDQPV</sequence>